<dbReference type="Gene3D" id="3.20.20.100">
    <property type="entry name" value="NADP-dependent oxidoreductase domain"/>
    <property type="match status" value="1"/>
</dbReference>
<dbReference type="PANTHER" id="PTHR43364">
    <property type="entry name" value="NADH-SPECIFIC METHYLGLYOXAL REDUCTASE-RELATED"/>
    <property type="match status" value="1"/>
</dbReference>
<dbReference type="RefSeq" id="WP_061124225.1">
    <property type="nucleotide sequence ID" value="NZ_FCOF02000008.1"/>
</dbReference>
<dbReference type="InterPro" id="IPR036812">
    <property type="entry name" value="NAD(P)_OxRdtase_dom_sf"/>
</dbReference>
<dbReference type="InterPro" id="IPR050523">
    <property type="entry name" value="AKR_Detox_Biosynth"/>
</dbReference>
<evidence type="ECO:0000313" key="3">
    <source>
        <dbReference type="Proteomes" id="UP000054870"/>
    </source>
</evidence>
<dbReference type="EMBL" id="FCOF02000008">
    <property type="protein sequence ID" value="SAK58130.1"/>
    <property type="molecule type" value="Genomic_DNA"/>
</dbReference>
<accession>A0A158AK37</accession>
<organism evidence="2 3">
    <name type="scientific">Caballeronia catudaia</name>
    <dbReference type="NCBI Taxonomy" id="1777136"/>
    <lineage>
        <taxon>Bacteria</taxon>
        <taxon>Pseudomonadati</taxon>
        <taxon>Pseudomonadota</taxon>
        <taxon>Betaproteobacteria</taxon>
        <taxon>Burkholderiales</taxon>
        <taxon>Burkholderiaceae</taxon>
        <taxon>Caballeronia</taxon>
    </lineage>
</organism>
<dbReference type="Proteomes" id="UP000054870">
    <property type="component" value="Unassembled WGS sequence"/>
</dbReference>
<comment type="caution">
    <text evidence="2">The sequence shown here is derived from an EMBL/GenBank/DDBJ whole genome shotgun (WGS) entry which is preliminary data.</text>
</comment>
<dbReference type="InterPro" id="IPR023210">
    <property type="entry name" value="NADP_OxRdtase_dom"/>
</dbReference>
<protein>
    <submittedName>
        <fullName evidence="2">Aldo/keto reductase</fullName>
    </submittedName>
</protein>
<dbReference type="CDD" id="cd19092">
    <property type="entry name" value="AKR_BsYcsN_EcYdhF-like"/>
    <property type="match status" value="1"/>
</dbReference>
<dbReference type="GO" id="GO:0005829">
    <property type="term" value="C:cytosol"/>
    <property type="evidence" value="ECO:0007669"/>
    <property type="project" value="TreeGrafter"/>
</dbReference>
<keyword evidence="3" id="KW-1185">Reference proteome</keyword>
<name>A0A158AK37_9BURK</name>
<dbReference type="AlphaFoldDB" id="A0A158AK37"/>
<proteinExistence type="predicted"/>
<dbReference type="PANTHER" id="PTHR43364:SF1">
    <property type="entry name" value="OXIDOREDUCTASE YDHF"/>
    <property type="match status" value="1"/>
</dbReference>
<dbReference type="SUPFAM" id="SSF51430">
    <property type="entry name" value="NAD(P)-linked oxidoreductase"/>
    <property type="match status" value="1"/>
</dbReference>
<reference evidence="2" key="1">
    <citation type="submission" date="2016-01" db="EMBL/GenBank/DDBJ databases">
        <authorList>
            <person name="Peeters C."/>
        </authorList>
    </citation>
    <scope>NUCLEOTIDE SEQUENCE [LARGE SCALE GENOMIC DNA]</scope>
    <source>
        <strain evidence="2">LMG 29318</strain>
    </source>
</reference>
<evidence type="ECO:0000313" key="2">
    <source>
        <dbReference type="EMBL" id="SAK58130.1"/>
    </source>
</evidence>
<gene>
    <name evidence="2" type="ORF">AWB75_02315</name>
</gene>
<evidence type="ECO:0000259" key="1">
    <source>
        <dbReference type="Pfam" id="PF00248"/>
    </source>
</evidence>
<dbReference type="Pfam" id="PF00248">
    <property type="entry name" value="Aldo_ket_red"/>
    <property type="match status" value="1"/>
</dbReference>
<sequence>MTTSSIETKLSRVVAGMWRVMRWNTTRAELAAFIGECVELGVTSFDHADIYGGYEAETFFGEALALRPGLRERIQIVTKAGIRLVSPARPQHRVKHYDNSAAHVRESVERSLRAFRCERIELFLLHRPDPLIDEDELAREVERLLAAGKIGAFGVSNFSARAFESLNTRIALATNQIEVSPFHSTPIDDGTMSALKTARVTPMIWSPLGGGRLFDEADAAAARVRGTLQAIQRERGVASWVSIAYAWIFRLPSRPIAIAGTRRIEGLRDAVDALDIELTREEWFAILEAARGRAVD</sequence>
<feature type="domain" description="NADP-dependent oxidoreductase" evidence="1">
    <location>
        <begin position="13"/>
        <end position="288"/>
    </location>
</feature>